<sequence>MSITGPPVARLQLGRLLRDMRESCGKTQEQAANALECTKPKISKIETGKATIGPGDVRLLIDCYGVPGDRAETVLQLARQARKRNHIRVPDWAQRFVAMESIAATLFAYESELVPALFRTPEYAKAVALALDPRRDADELERLVTVNADRQSVLAGDEPPAVAVVLNETVLRRQVGGCAVMYKQLAHLRDLTERPNITVQVLPFGAGAHAAMGTSFQLLHYEQPAPGRLVYIEHLSNADYLDGPAQTEWYDTAFARLRAAALSPGDTATLLDEVR</sequence>
<organism evidence="3 4">
    <name type="scientific">Saccharopolyspora gregorii</name>
    <dbReference type="NCBI Taxonomy" id="33914"/>
    <lineage>
        <taxon>Bacteria</taxon>
        <taxon>Bacillati</taxon>
        <taxon>Actinomycetota</taxon>
        <taxon>Actinomycetes</taxon>
        <taxon>Pseudonocardiales</taxon>
        <taxon>Pseudonocardiaceae</taxon>
        <taxon>Saccharopolyspora</taxon>
    </lineage>
</organism>
<dbReference type="Proteomes" id="UP001500483">
    <property type="component" value="Unassembled WGS sequence"/>
</dbReference>
<reference evidence="3" key="3">
    <citation type="submission" date="2023-12" db="EMBL/GenBank/DDBJ databases">
        <authorList>
            <person name="Sun Q."/>
            <person name="Inoue M."/>
        </authorList>
    </citation>
    <scope>NUCLEOTIDE SEQUENCE</scope>
    <source>
        <strain evidence="3">JCM 9687</strain>
    </source>
</reference>
<evidence type="ECO:0000313" key="2">
    <source>
        <dbReference type="EMBL" id="GAA3352157.1"/>
    </source>
</evidence>
<dbReference type="SUPFAM" id="SSF47413">
    <property type="entry name" value="lambda repressor-like DNA-binding domains"/>
    <property type="match status" value="1"/>
</dbReference>
<dbReference type="CDD" id="cd00093">
    <property type="entry name" value="HTH_XRE"/>
    <property type="match status" value="1"/>
</dbReference>
<comment type="caution">
    <text evidence="3">The sequence shown here is derived from an EMBL/GenBank/DDBJ whole genome shotgun (WGS) entry which is preliminary data.</text>
</comment>
<evidence type="ECO:0000259" key="1">
    <source>
        <dbReference type="PROSITE" id="PS50943"/>
    </source>
</evidence>
<dbReference type="EMBL" id="BAAAYK010000001">
    <property type="protein sequence ID" value="GAA3352157.1"/>
    <property type="molecule type" value="Genomic_DNA"/>
</dbReference>
<evidence type="ECO:0000313" key="4">
    <source>
        <dbReference type="Proteomes" id="UP001500483"/>
    </source>
</evidence>
<keyword evidence="4" id="KW-1185">Reference proteome</keyword>
<feature type="domain" description="HTH cro/C1-type" evidence="1">
    <location>
        <begin position="17"/>
        <end position="71"/>
    </location>
</feature>
<dbReference type="InterPro" id="IPR010982">
    <property type="entry name" value="Lambda_DNA-bd_dom_sf"/>
</dbReference>
<dbReference type="EMBL" id="BAAAYK010000038">
    <property type="protein sequence ID" value="GAA3364126.1"/>
    <property type="molecule type" value="Genomic_DNA"/>
</dbReference>
<proteinExistence type="predicted"/>
<reference evidence="3" key="1">
    <citation type="journal article" date="2014" name="Int. J. Syst. Evol. Microbiol.">
        <title>Complete genome of a new Firmicutes species belonging to the dominant human colonic microbiota ('Ruminococcus bicirculans') reveals two chromosomes and a selective capacity to utilize plant glucans.</title>
        <authorList>
            <consortium name="NISC Comparative Sequencing Program"/>
            <person name="Wegmann U."/>
            <person name="Louis P."/>
            <person name="Goesmann A."/>
            <person name="Henrissat B."/>
            <person name="Duncan S.H."/>
            <person name="Flint H.J."/>
        </authorList>
    </citation>
    <scope>NUCLEOTIDE SEQUENCE</scope>
    <source>
        <strain evidence="3">JCM 9687</strain>
    </source>
</reference>
<dbReference type="Pfam" id="PF19054">
    <property type="entry name" value="DUF5753"/>
    <property type="match status" value="1"/>
</dbReference>
<name>A0ABP6RZG4_9PSEU</name>
<evidence type="ECO:0000313" key="3">
    <source>
        <dbReference type="EMBL" id="GAA3364126.1"/>
    </source>
</evidence>
<dbReference type="SMART" id="SM00530">
    <property type="entry name" value="HTH_XRE"/>
    <property type="match status" value="1"/>
</dbReference>
<dbReference type="Gene3D" id="1.10.260.40">
    <property type="entry name" value="lambda repressor-like DNA-binding domains"/>
    <property type="match status" value="1"/>
</dbReference>
<accession>A0ABP6RZG4</accession>
<dbReference type="RefSeq" id="WP_344923692.1">
    <property type="nucleotide sequence ID" value="NZ_BAAAYK010000001.1"/>
</dbReference>
<dbReference type="InterPro" id="IPR001387">
    <property type="entry name" value="Cro/C1-type_HTH"/>
</dbReference>
<dbReference type="InterPro" id="IPR043917">
    <property type="entry name" value="DUF5753"/>
</dbReference>
<dbReference type="Pfam" id="PF13560">
    <property type="entry name" value="HTH_31"/>
    <property type="match status" value="1"/>
</dbReference>
<dbReference type="PROSITE" id="PS50943">
    <property type="entry name" value="HTH_CROC1"/>
    <property type="match status" value="1"/>
</dbReference>
<protein>
    <submittedName>
        <fullName evidence="3">Helix-turn-helix transcriptional regulator</fullName>
    </submittedName>
</protein>
<gene>
    <name evidence="2" type="ORF">GCM10020366_00680</name>
    <name evidence="3" type="ORF">GCM10020366_58760</name>
</gene>
<reference evidence="4" key="2">
    <citation type="journal article" date="2019" name="Int. J. Syst. Evol. Microbiol.">
        <title>The Global Catalogue of Microorganisms (GCM) 10K type strain sequencing project: providing services to taxonomists for standard genome sequencing and annotation.</title>
        <authorList>
            <consortium name="The Broad Institute Genomics Platform"/>
            <consortium name="The Broad Institute Genome Sequencing Center for Infectious Disease"/>
            <person name="Wu L."/>
            <person name="Ma J."/>
        </authorList>
    </citation>
    <scope>NUCLEOTIDE SEQUENCE [LARGE SCALE GENOMIC DNA]</scope>
    <source>
        <strain evidence="4">JCM 9687</strain>
    </source>
</reference>